<comment type="caution">
    <text evidence="3">The sequence shown here is derived from an EMBL/GenBank/DDBJ whole genome shotgun (WGS) entry which is preliminary data.</text>
</comment>
<evidence type="ECO:0000313" key="4">
    <source>
        <dbReference type="Proteomes" id="UP000715781"/>
    </source>
</evidence>
<dbReference type="Pfam" id="PF11329">
    <property type="entry name" value="DUF3131"/>
    <property type="match status" value="2"/>
</dbReference>
<evidence type="ECO:0000259" key="2">
    <source>
        <dbReference type="Pfam" id="PF11329"/>
    </source>
</evidence>
<reference evidence="3" key="2">
    <citation type="journal article" date="2022" name="Microbiol. Resour. Announc.">
        <title>Metagenome Sequencing to Explore Phylogenomics of Terrestrial Cyanobacteria.</title>
        <authorList>
            <person name="Ward R.D."/>
            <person name="Stajich J.E."/>
            <person name="Johansen J.R."/>
            <person name="Huntemann M."/>
            <person name="Clum A."/>
            <person name="Foster B."/>
            <person name="Foster B."/>
            <person name="Roux S."/>
            <person name="Palaniappan K."/>
            <person name="Varghese N."/>
            <person name="Mukherjee S."/>
            <person name="Reddy T.B.K."/>
            <person name="Daum C."/>
            <person name="Copeland A."/>
            <person name="Chen I.A."/>
            <person name="Ivanova N.N."/>
            <person name="Kyrpides N.C."/>
            <person name="Shapiro N."/>
            <person name="Eloe-Fadrosh E.A."/>
            <person name="Pietrasiak N."/>
        </authorList>
    </citation>
    <scope>NUCLEOTIDE SEQUENCE</scope>
    <source>
        <strain evidence="3">JT2-VF2</strain>
    </source>
</reference>
<dbReference type="Proteomes" id="UP000715781">
    <property type="component" value="Unassembled WGS sequence"/>
</dbReference>
<reference evidence="3" key="1">
    <citation type="submission" date="2021-05" db="EMBL/GenBank/DDBJ databases">
        <authorList>
            <person name="Pietrasiak N."/>
            <person name="Ward R."/>
            <person name="Stajich J.E."/>
            <person name="Kurbessoian T."/>
        </authorList>
    </citation>
    <scope>NUCLEOTIDE SEQUENCE</scope>
    <source>
        <strain evidence="3">JT2-VF2</strain>
    </source>
</reference>
<protein>
    <submittedName>
        <fullName evidence="3">DUF3131 domain-containing protein</fullName>
    </submittedName>
</protein>
<evidence type="ECO:0000256" key="1">
    <source>
        <dbReference type="SAM" id="MobiDB-lite"/>
    </source>
</evidence>
<dbReference type="EMBL" id="JAHHHN010000011">
    <property type="protein sequence ID" value="MBW4563253.1"/>
    <property type="molecule type" value="Genomic_DNA"/>
</dbReference>
<feature type="compositionally biased region" description="Low complexity" evidence="1">
    <location>
        <begin position="97"/>
        <end position="107"/>
    </location>
</feature>
<dbReference type="AlphaFoldDB" id="A0A951UHA1"/>
<feature type="region of interest" description="Disordered" evidence="1">
    <location>
        <begin position="91"/>
        <end position="127"/>
    </location>
</feature>
<sequence>MNSLQLIITNTINSISTKAAFGWRYLFPNNAYAQQIFDAVKNLRSPDGGGFYAGLYEESKQPNKALTGNTNGLIMEILYYKARGNRPLIGPSGVSFAPSQSQSKPSATTPPTPTPTPTAKVNPPATPAAVTISPIPPVGKPQPSSDLALAQPLTVIQKRYAAAAWAYFQANYQSATGLVSDRSDVKGATLWGLGDYLAALHAAQALNIISPTEFDLRTRKLLAALGQMAFISAILNYPRLPIRVTNNLAYVKTRCCSEGIWERTCSRR</sequence>
<feature type="domain" description="DUF3131" evidence="2">
    <location>
        <begin position="159"/>
        <end position="232"/>
    </location>
</feature>
<dbReference type="InterPro" id="IPR021478">
    <property type="entry name" value="DUF3131"/>
</dbReference>
<feature type="compositionally biased region" description="Low complexity" evidence="1">
    <location>
        <begin position="117"/>
        <end position="127"/>
    </location>
</feature>
<gene>
    <name evidence="3" type="ORF">KME32_19305</name>
</gene>
<organism evidence="3 4">
    <name type="scientific">Mojavia pulchra JT2-VF2</name>
    <dbReference type="NCBI Taxonomy" id="287848"/>
    <lineage>
        <taxon>Bacteria</taxon>
        <taxon>Bacillati</taxon>
        <taxon>Cyanobacteriota</taxon>
        <taxon>Cyanophyceae</taxon>
        <taxon>Nostocales</taxon>
        <taxon>Nostocaceae</taxon>
    </lineage>
</organism>
<accession>A0A951UHA1</accession>
<proteinExistence type="predicted"/>
<feature type="domain" description="DUF3131" evidence="2">
    <location>
        <begin position="11"/>
        <end position="84"/>
    </location>
</feature>
<dbReference type="Gene3D" id="1.50.10.140">
    <property type="match status" value="1"/>
</dbReference>
<name>A0A951UHA1_9NOST</name>
<evidence type="ECO:0000313" key="3">
    <source>
        <dbReference type="EMBL" id="MBW4563253.1"/>
    </source>
</evidence>